<keyword evidence="3" id="KW-1185">Reference proteome</keyword>
<keyword evidence="1" id="KW-0802">TPR repeat</keyword>
<evidence type="ECO:0000313" key="3">
    <source>
        <dbReference type="Proteomes" id="UP000235162"/>
    </source>
</evidence>
<dbReference type="Gene3D" id="1.25.40.10">
    <property type="entry name" value="Tetratricopeptide repeat domain"/>
    <property type="match status" value="1"/>
</dbReference>
<dbReference type="SMART" id="SM00028">
    <property type="entry name" value="TPR"/>
    <property type="match status" value="4"/>
</dbReference>
<name>A0AAP8SNW8_9GAMM</name>
<evidence type="ECO:0000256" key="1">
    <source>
        <dbReference type="PROSITE-ProRule" id="PRU00339"/>
    </source>
</evidence>
<dbReference type="PANTHER" id="PTHR12558:SF13">
    <property type="entry name" value="CELL DIVISION CYCLE PROTEIN 27 HOMOLOG"/>
    <property type="match status" value="1"/>
</dbReference>
<accession>A0AAP8SNW8</accession>
<comment type="caution">
    <text evidence="2">The sequence shown here is derived from an EMBL/GenBank/DDBJ whole genome shotgun (WGS) entry which is preliminary data.</text>
</comment>
<feature type="repeat" description="TPR" evidence="1">
    <location>
        <begin position="326"/>
        <end position="359"/>
    </location>
</feature>
<organism evidence="2 3">
    <name type="scientific">Halioglobus japonicus</name>
    <dbReference type="NCBI Taxonomy" id="930805"/>
    <lineage>
        <taxon>Bacteria</taxon>
        <taxon>Pseudomonadati</taxon>
        <taxon>Pseudomonadota</taxon>
        <taxon>Gammaproteobacteria</taxon>
        <taxon>Cellvibrionales</taxon>
        <taxon>Halieaceae</taxon>
        <taxon>Halioglobus</taxon>
    </lineage>
</organism>
<dbReference type="SUPFAM" id="SSF81901">
    <property type="entry name" value="HCP-like"/>
    <property type="match status" value="1"/>
</dbReference>
<dbReference type="PROSITE" id="PS50005">
    <property type="entry name" value="TPR"/>
    <property type="match status" value="1"/>
</dbReference>
<reference evidence="2 3" key="1">
    <citation type="submission" date="2018-01" db="EMBL/GenBank/DDBJ databases">
        <title>The draft genome sequence of Halioglobus japonicus S1-36.</title>
        <authorList>
            <person name="Du Z.-J."/>
            <person name="Shi M.-J."/>
        </authorList>
    </citation>
    <scope>NUCLEOTIDE SEQUENCE [LARGE SCALE GENOMIC DNA]</scope>
    <source>
        <strain evidence="2 3">S1-36</strain>
    </source>
</reference>
<dbReference type="PANTHER" id="PTHR12558">
    <property type="entry name" value="CELL DIVISION CYCLE 16,23,27"/>
    <property type="match status" value="1"/>
</dbReference>
<dbReference type="AlphaFoldDB" id="A0AAP8SNW8"/>
<dbReference type="EMBL" id="PKUR01000002">
    <property type="protein sequence ID" value="PLW86538.1"/>
    <property type="molecule type" value="Genomic_DNA"/>
</dbReference>
<evidence type="ECO:0000313" key="2">
    <source>
        <dbReference type="EMBL" id="PLW86538.1"/>
    </source>
</evidence>
<protein>
    <submittedName>
        <fullName evidence="2">Tetratricopeptide repeat-containing protein</fullName>
    </submittedName>
</protein>
<dbReference type="InterPro" id="IPR019734">
    <property type="entry name" value="TPR_rpt"/>
</dbReference>
<proteinExistence type="predicted"/>
<gene>
    <name evidence="2" type="ORF">C0029_09030</name>
</gene>
<dbReference type="Proteomes" id="UP000235162">
    <property type="component" value="Unassembled WGS sequence"/>
</dbReference>
<dbReference type="Pfam" id="PF14559">
    <property type="entry name" value="TPR_19"/>
    <property type="match status" value="1"/>
</dbReference>
<sequence length="409" mass="45863">MHWSRRIARCKLTLSRLRGGSAMKLITRMLMPIGLGLLLGACASSDVSHQVSTSVAPYSDYALFTPVADIPDTTAIHTLDERQRTEFLSYFHDPQRADLSRHRRVADFITSFGEVFTFYDDTLTATNTFAQQRGNCLSLAILTTALAELVDVEVQFQQVESIPVYSLEGATALKQQHVRSFIYTPTTRANVGSLILRPAGVTIDYFPSGDEVFVGNISRNQYLAMFYRNLAAEALVEQENERSFALLQQSLLLAPEHPDGLNMMGVLHRRVGDSLRAEKIYLHAIAGNPDNVSLLKNYQLLLAAQARKQEAEQLGRQLLALEDPSPVNWLAAGNAAFDQGDYRQARALYKRASSLAPYMHDGYFGQARSSYMLGEIDQAERMLSRAREYATDDQRQRLYERKLSALTSH</sequence>
<dbReference type="InterPro" id="IPR011990">
    <property type="entry name" value="TPR-like_helical_dom_sf"/>
</dbReference>